<dbReference type="EMBL" id="FNUJ01000005">
    <property type="protein sequence ID" value="SEF31209.1"/>
    <property type="molecule type" value="Genomic_DNA"/>
</dbReference>
<reference evidence="2" key="1">
    <citation type="submission" date="2016-10" db="EMBL/GenBank/DDBJ databases">
        <authorList>
            <person name="Varghese N."/>
            <person name="Submissions S."/>
        </authorList>
    </citation>
    <scope>NUCLEOTIDE SEQUENCE [LARGE SCALE GENOMIC DNA]</scope>
    <source>
        <strain evidence="2">DSM 44654</strain>
    </source>
</reference>
<name>A0A1H5QYR5_9PSEU</name>
<dbReference type="AlphaFoldDB" id="A0A1H5QYR5"/>
<evidence type="ECO:0000313" key="2">
    <source>
        <dbReference type="Proteomes" id="UP000198878"/>
    </source>
</evidence>
<dbReference type="Proteomes" id="UP000198878">
    <property type="component" value="Unassembled WGS sequence"/>
</dbReference>
<gene>
    <name evidence="1" type="ORF">SAMN05421837_105633</name>
</gene>
<organism evidence="1 2">
    <name type="scientific">Amycolatopsis pretoriensis</name>
    <dbReference type="NCBI Taxonomy" id="218821"/>
    <lineage>
        <taxon>Bacteria</taxon>
        <taxon>Bacillati</taxon>
        <taxon>Actinomycetota</taxon>
        <taxon>Actinomycetes</taxon>
        <taxon>Pseudonocardiales</taxon>
        <taxon>Pseudonocardiaceae</taxon>
        <taxon>Amycolatopsis</taxon>
    </lineage>
</organism>
<proteinExistence type="predicted"/>
<sequence>MAAHVEIFLRPLEAAPVPSVVGEVAELVGTPLLREQKYQDEAYVGRRGDVAVELFVNHGYEIYDDMPFATHPYMLRFRTLDRDVEDARSSMQRTYDALKATGKFSLFSTYDLQYVIDEDIDDPAAGARS</sequence>
<dbReference type="OrthoDB" id="3691637at2"/>
<keyword evidence="2" id="KW-1185">Reference proteome</keyword>
<accession>A0A1H5QYR5</accession>
<dbReference type="STRING" id="218821.SAMN05421837_105633"/>
<evidence type="ECO:0000313" key="1">
    <source>
        <dbReference type="EMBL" id="SEF31209.1"/>
    </source>
</evidence>
<dbReference type="RefSeq" id="WP_086675555.1">
    <property type="nucleotide sequence ID" value="NZ_FNUJ01000005.1"/>
</dbReference>
<protein>
    <submittedName>
        <fullName evidence="1">Uncharacterized protein</fullName>
    </submittedName>
</protein>